<name>A0A7J7HF32_CAMSI</name>
<organism evidence="1 2">
    <name type="scientific">Camellia sinensis</name>
    <name type="common">Tea plant</name>
    <name type="synonym">Thea sinensis</name>
    <dbReference type="NCBI Taxonomy" id="4442"/>
    <lineage>
        <taxon>Eukaryota</taxon>
        <taxon>Viridiplantae</taxon>
        <taxon>Streptophyta</taxon>
        <taxon>Embryophyta</taxon>
        <taxon>Tracheophyta</taxon>
        <taxon>Spermatophyta</taxon>
        <taxon>Magnoliopsida</taxon>
        <taxon>eudicotyledons</taxon>
        <taxon>Gunneridae</taxon>
        <taxon>Pentapetalae</taxon>
        <taxon>asterids</taxon>
        <taxon>Ericales</taxon>
        <taxon>Theaceae</taxon>
        <taxon>Camellia</taxon>
    </lineage>
</organism>
<accession>A0A7J7HF32</accession>
<sequence length="114" mass="12670">MAEEEDVLDWNPRFFVVVHIGAGFHAPSNEKALRSAMKRACLATASVLCKALKIYFVLDVDCLECLKWYPSCCFVGQGKNVGVSTAGSNTSHVHVCGQNPSVFLCRQVYRRLMK</sequence>
<gene>
    <name evidence="1" type="ORF">HYC85_009243</name>
</gene>
<reference evidence="1 2" key="2">
    <citation type="submission" date="2020-07" db="EMBL/GenBank/DDBJ databases">
        <title>Genome assembly of wild tea tree DASZ reveals pedigree and selection history of tea varieties.</title>
        <authorList>
            <person name="Zhang W."/>
        </authorList>
    </citation>
    <scope>NUCLEOTIDE SEQUENCE [LARGE SCALE GENOMIC DNA]</scope>
    <source>
        <strain evidence="2">cv. G240</strain>
        <tissue evidence="1">Leaf</tissue>
    </source>
</reference>
<comment type="caution">
    <text evidence="1">The sequence shown here is derived from an EMBL/GenBank/DDBJ whole genome shotgun (WGS) entry which is preliminary data.</text>
</comment>
<keyword evidence="2" id="KW-1185">Reference proteome</keyword>
<reference evidence="2" key="1">
    <citation type="journal article" date="2020" name="Nat. Commun.">
        <title>Genome assembly of wild tea tree DASZ reveals pedigree and selection history of tea varieties.</title>
        <authorList>
            <person name="Zhang W."/>
            <person name="Zhang Y."/>
            <person name="Qiu H."/>
            <person name="Guo Y."/>
            <person name="Wan H."/>
            <person name="Zhang X."/>
            <person name="Scossa F."/>
            <person name="Alseekh S."/>
            <person name="Zhang Q."/>
            <person name="Wang P."/>
            <person name="Xu L."/>
            <person name="Schmidt M.H."/>
            <person name="Jia X."/>
            <person name="Li D."/>
            <person name="Zhu A."/>
            <person name="Guo F."/>
            <person name="Chen W."/>
            <person name="Ni D."/>
            <person name="Usadel B."/>
            <person name="Fernie A.R."/>
            <person name="Wen W."/>
        </authorList>
    </citation>
    <scope>NUCLEOTIDE SEQUENCE [LARGE SCALE GENOMIC DNA]</scope>
    <source>
        <strain evidence="2">cv. G240</strain>
    </source>
</reference>
<dbReference type="Proteomes" id="UP000593564">
    <property type="component" value="Unassembled WGS sequence"/>
</dbReference>
<evidence type="ECO:0000313" key="1">
    <source>
        <dbReference type="EMBL" id="KAF5951299.1"/>
    </source>
</evidence>
<dbReference type="EMBL" id="JACBKZ010000004">
    <property type="protein sequence ID" value="KAF5951299.1"/>
    <property type="molecule type" value="Genomic_DNA"/>
</dbReference>
<proteinExistence type="predicted"/>
<dbReference type="AlphaFoldDB" id="A0A7J7HF32"/>
<protein>
    <submittedName>
        <fullName evidence="1">Uncharacterized protein</fullName>
    </submittedName>
</protein>
<evidence type="ECO:0000313" key="2">
    <source>
        <dbReference type="Proteomes" id="UP000593564"/>
    </source>
</evidence>